<proteinExistence type="predicted"/>
<accession>A0ABD0YH98</accession>
<evidence type="ECO:0000313" key="3">
    <source>
        <dbReference type="Proteomes" id="UP001558652"/>
    </source>
</evidence>
<organism evidence="2 3">
    <name type="scientific">Ranatra chinensis</name>
    <dbReference type="NCBI Taxonomy" id="642074"/>
    <lineage>
        <taxon>Eukaryota</taxon>
        <taxon>Metazoa</taxon>
        <taxon>Ecdysozoa</taxon>
        <taxon>Arthropoda</taxon>
        <taxon>Hexapoda</taxon>
        <taxon>Insecta</taxon>
        <taxon>Pterygota</taxon>
        <taxon>Neoptera</taxon>
        <taxon>Paraneoptera</taxon>
        <taxon>Hemiptera</taxon>
        <taxon>Heteroptera</taxon>
        <taxon>Panheteroptera</taxon>
        <taxon>Nepomorpha</taxon>
        <taxon>Nepidae</taxon>
        <taxon>Ranatrinae</taxon>
        <taxon>Ranatra</taxon>
    </lineage>
</organism>
<reference evidence="2 3" key="1">
    <citation type="submission" date="2024-07" db="EMBL/GenBank/DDBJ databases">
        <title>Chromosome-level genome assembly of the water stick insect Ranatra chinensis (Heteroptera: Nepidae).</title>
        <authorList>
            <person name="Liu X."/>
        </authorList>
    </citation>
    <scope>NUCLEOTIDE SEQUENCE [LARGE SCALE GENOMIC DNA]</scope>
    <source>
        <strain evidence="2">Cailab_2021Rc</strain>
        <tissue evidence="2">Muscle</tissue>
    </source>
</reference>
<evidence type="ECO:0000256" key="1">
    <source>
        <dbReference type="SAM" id="MobiDB-lite"/>
    </source>
</evidence>
<feature type="region of interest" description="Disordered" evidence="1">
    <location>
        <begin position="224"/>
        <end position="246"/>
    </location>
</feature>
<protein>
    <submittedName>
        <fullName evidence="2">Uncharacterized protein</fullName>
    </submittedName>
</protein>
<name>A0ABD0YH98_9HEMI</name>
<gene>
    <name evidence="2" type="ORF">AAG570_004923</name>
</gene>
<comment type="caution">
    <text evidence="2">The sequence shown here is derived from an EMBL/GenBank/DDBJ whole genome shotgun (WGS) entry which is preliminary data.</text>
</comment>
<keyword evidence="3" id="KW-1185">Reference proteome</keyword>
<dbReference type="Proteomes" id="UP001558652">
    <property type="component" value="Unassembled WGS sequence"/>
</dbReference>
<sequence length="246" mass="24926">MEQGQVAGTAGRLLGVVSVSSATTVPPPSQPPPLAPAPSVVFKQPLLPAPGPSSVVPEAYKTLQQFRPKYCNRRGRGRHKSVVVQRMLPLLPKTNLVGSGGVGAVGAGSAKPGPPVVVTLQGVAAVEVSVGTPPTSPSRILKEGESQWLNSEVSDFSLSSFLGHLESSPLKGLSSGVTGGVQALPCVESHFHSLLAESSLDYTAKFADLAEKIAGRAVTTSGGGGVISDQAAPSVTHAATDPTVGS</sequence>
<dbReference type="EMBL" id="JBFDAA010000017">
    <property type="protein sequence ID" value="KAL1116449.1"/>
    <property type="molecule type" value="Genomic_DNA"/>
</dbReference>
<evidence type="ECO:0000313" key="2">
    <source>
        <dbReference type="EMBL" id="KAL1116449.1"/>
    </source>
</evidence>
<dbReference type="AlphaFoldDB" id="A0ABD0YH98"/>